<organism evidence="1">
    <name type="scientific">gut metagenome</name>
    <dbReference type="NCBI Taxonomy" id="749906"/>
    <lineage>
        <taxon>unclassified sequences</taxon>
        <taxon>metagenomes</taxon>
        <taxon>organismal metagenomes</taxon>
    </lineage>
</organism>
<evidence type="ECO:0000313" key="1">
    <source>
        <dbReference type="EMBL" id="EJW96789.1"/>
    </source>
</evidence>
<dbReference type="EMBL" id="AMCI01005103">
    <property type="protein sequence ID" value="EJW96789.1"/>
    <property type="molecule type" value="Genomic_DNA"/>
</dbReference>
<comment type="caution">
    <text evidence="1">The sequence shown here is derived from an EMBL/GenBank/DDBJ whole genome shotgun (WGS) entry which is preliminary data.</text>
</comment>
<protein>
    <submittedName>
        <fullName evidence="1">Uncharacterized protein</fullName>
    </submittedName>
</protein>
<feature type="non-terminal residue" evidence="1">
    <location>
        <position position="1"/>
    </location>
</feature>
<gene>
    <name evidence="1" type="ORF">EVA_15104</name>
</gene>
<dbReference type="AlphaFoldDB" id="J9GBJ4"/>
<proteinExistence type="predicted"/>
<name>J9GBJ4_9ZZZZ</name>
<accession>J9GBJ4</accession>
<reference evidence="1" key="1">
    <citation type="journal article" date="2012" name="PLoS ONE">
        <title>Gene sets for utilization of primary and secondary nutrition supplies in the distal gut of endangered iberian lynx.</title>
        <authorList>
            <person name="Alcaide M."/>
            <person name="Messina E."/>
            <person name="Richter M."/>
            <person name="Bargiela R."/>
            <person name="Peplies J."/>
            <person name="Huws S.A."/>
            <person name="Newbold C.J."/>
            <person name="Golyshin P.N."/>
            <person name="Simon M.A."/>
            <person name="Lopez G."/>
            <person name="Yakimov M.M."/>
            <person name="Ferrer M."/>
        </authorList>
    </citation>
    <scope>NUCLEOTIDE SEQUENCE</scope>
</reference>
<sequence length="43" mass="5065">FYGKFNWKELISDIGREYHHELATERVLTTPSHYAYFEDSGGV</sequence>